<evidence type="ECO:0000313" key="2">
    <source>
        <dbReference type="Proteomes" id="UP000789366"/>
    </source>
</evidence>
<name>A0ACA9NGU4_9GLOM</name>
<evidence type="ECO:0000313" key="1">
    <source>
        <dbReference type="EMBL" id="CAG8649390.1"/>
    </source>
</evidence>
<keyword evidence="2" id="KW-1185">Reference proteome</keyword>
<organism evidence="1 2">
    <name type="scientific">Cetraspora pellucida</name>
    <dbReference type="NCBI Taxonomy" id="1433469"/>
    <lineage>
        <taxon>Eukaryota</taxon>
        <taxon>Fungi</taxon>
        <taxon>Fungi incertae sedis</taxon>
        <taxon>Mucoromycota</taxon>
        <taxon>Glomeromycotina</taxon>
        <taxon>Glomeromycetes</taxon>
        <taxon>Diversisporales</taxon>
        <taxon>Gigasporaceae</taxon>
        <taxon>Cetraspora</taxon>
    </lineage>
</organism>
<gene>
    <name evidence="1" type="ORF">SPELUC_LOCUS8856</name>
</gene>
<proteinExistence type="predicted"/>
<comment type="caution">
    <text evidence="1">The sequence shown here is derived from an EMBL/GenBank/DDBJ whole genome shotgun (WGS) entry which is preliminary data.</text>
</comment>
<accession>A0ACA9NGU4</accession>
<dbReference type="Proteomes" id="UP000789366">
    <property type="component" value="Unassembled WGS sequence"/>
</dbReference>
<protein>
    <submittedName>
        <fullName evidence="1">2571_t:CDS:1</fullName>
    </submittedName>
</protein>
<sequence>MPKCLYCKKVFINRQALGNHVKKHLDDSDEDLSLPNKAIHTNLVEITNRVLNNQNKLERQNLSVKKDMNYKQHCFKYNLDNSLEEINSNDVEFFDYNDFQSNTSDGSIEEQVIELFDQSDSQSNDHSDSQSNDHSDSQSNTSDVQSDLSDITDVDFNEYAEYDDLYSGKSKGPEDIYQEFLSEEYAEFMHLITWFYVQDPLANAFI</sequence>
<reference evidence="1" key="1">
    <citation type="submission" date="2021-06" db="EMBL/GenBank/DDBJ databases">
        <authorList>
            <person name="Kallberg Y."/>
            <person name="Tangrot J."/>
            <person name="Rosling A."/>
        </authorList>
    </citation>
    <scope>NUCLEOTIDE SEQUENCE</scope>
    <source>
        <strain evidence="1">28 12/20/2015</strain>
    </source>
</reference>
<dbReference type="EMBL" id="CAJVPW010013906">
    <property type="protein sequence ID" value="CAG8649390.1"/>
    <property type="molecule type" value="Genomic_DNA"/>
</dbReference>